<evidence type="ECO:0000313" key="3">
    <source>
        <dbReference type="Proteomes" id="UP001390339"/>
    </source>
</evidence>
<feature type="domain" description="Heterokaryon incompatibility" evidence="1">
    <location>
        <begin position="26"/>
        <end position="173"/>
    </location>
</feature>
<evidence type="ECO:0000313" key="2">
    <source>
        <dbReference type="EMBL" id="KAK8851011.1"/>
    </source>
</evidence>
<organism evidence="2 3">
    <name type="scientific">Apiospora arundinis</name>
    <dbReference type="NCBI Taxonomy" id="335852"/>
    <lineage>
        <taxon>Eukaryota</taxon>
        <taxon>Fungi</taxon>
        <taxon>Dikarya</taxon>
        <taxon>Ascomycota</taxon>
        <taxon>Pezizomycotina</taxon>
        <taxon>Sordariomycetes</taxon>
        <taxon>Xylariomycetidae</taxon>
        <taxon>Amphisphaeriales</taxon>
        <taxon>Apiosporaceae</taxon>
        <taxon>Apiospora</taxon>
    </lineage>
</organism>
<sequence length="628" mass="71981">MDLRLLKTDQYKLVENVDLPAPVPEYAILSHTWISPQEEITYQDFQQRKRDIDTGIYKQKGWAKLRQYCDRAARDGWEWAWMDTCCIDKTNGVDTSKAINAMFRYYQNAAQCYAYLDDVDTDKVLSRTGFEECDLDDVPGENNVADPTTFSHKALKSFLVKAKWFTRGWTLQELLAPPDLVFLDQAWRRIGTRECWSQAIKEACKIDAQHLSNFSPTDYTSCSIAMRFSWASQRETTVEEDETYSLIGLFGVSLSLTYGEGRWKAFNRLQEALINAYDDDSIFAWLFGKTTKGLLSGSQQEVMASSNGQRRGILAPSIREYRDASHIVTFGLNDSSFSMTNRGIEFNARRWRYRKDSSRRLILLNCGPENTATHLGDMSRFAIPLRHVVDTIERFELDEIYDATMTRPDEWVEEFKKGPTVVPANNYSEKVATSSVIFSLKYPEQITIGKKYFVNFDSLLGNTPLTLLDESWPRHDLAEDELIVKPNRLVFINIELESGFGNPPEQFDVIVNLSEKGTHSFGILARAEESLKRLRNPLEHEESGNMYKGLAHHLHYGTAPYPVKAFDESKDTEVGVSIRRQTAQQRLLHGTADPMHSATLRKYTITIRVNCDHDQLAPTHSSKRRRLA</sequence>
<dbReference type="EMBL" id="JAPCWZ010000009">
    <property type="protein sequence ID" value="KAK8851011.1"/>
    <property type="molecule type" value="Genomic_DNA"/>
</dbReference>
<evidence type="ECO:0000259" key="1">
    <source>
        <dbReference type="Pfam" id="PF06985"/>
    </source>
</evidence>
<dbReference type="PANTHER" id="PTHR10622">
    <property type="entry name" value="HET DOMAIN-CONTAINING PROTEIN"/>
    <property type="match status" value="1"/>
</dbReference>
<accession>A0ABR2HPQ9</accession>
<proteinExistence type="predicted"/>
<keyword evidence="3" id="KW-1185">Reference proteome</keyword>
<dbReference type="Pfam" id="PF06985">
    <property type="entry name" value="HET"/>
    <property type="match status" value="1"/>
</dbReference>
<dbReference type="InterPro" id="IPR010730">
    <property type="entry name" value="HET"/>
</dbReference>
<reference evidence="2 3" key="1">
    <citation type="journal article" date="2024" name="IMA Fungus">
        <title>Apiospora arundinis, a panoply of carbohydrate-active enzymes and secondary metabolites.</title>
        <authorList>
            <person name="Sorensen T."/>
            <person name="Petersen C."/>
            <person name="Muurmann A.T."/>
            <person name="Christiansen J.V."/>
            <person name="Brundto M.L."/>
            <person name="Overgaard C.K."/>
            <person name="Boysen A.T."/>
            <person name="Wollenberg R.D."/>
            <person name="Larsen T.O."/>
            <person name="Sorensen J.L."/>
            <person name="Nielsen K.L."/>
            <person name="Sondergaard T.E."/>
        </authorList>
    </citation>
    <scope>NUCLEOTIDE SEQUENCE [LARGE SCALE GENOMIC DNA]</scope>
    <source>
        <strain evidence="2 3">AAU 773</strain>
    </source>
</reference>
<comment type="caution">
    <text evidence="2">The sequence shown here is derived from an EMBL/GenBank/DDBJ whole genome shotgun (WGS) entry which is preliminary data.</text>
</comment>
<protein>
    <submittedName>
        <fullName evidence="2">HET domain protein</fullName>
    </submittedName>
</protein>
<name>A0ABR2HPQ9_9PEZI</name>
<gene>
    <name evidence="2" type="ORF">PGQ11_013490</name>
</gene>
<dbReference type="PANTHER" id="PTHR10622:SF10">
    <property type="entry name" value="HET DOMAIN-CONTAINING PROTEIN"/>
    <property type="match status" value="1"/>
</dbReference>
<dbReference type="Proteomes" id="UP001390339">
    <property type="component" value="Unassembled WGS sequence"/>
</dbReference>